<feature type="non-terminal residue" evidence="2">
    <location>
        <position position="1"/>
    </location>
</feature>
<organism evidence="2 3">
    <name type="scientific">Pristionchus fissidentatus</name>
    <dbReference type="NCBI Taxonomy" id="1538716"/>
    <lineage>
        <taxon>Eukaryota</taxon>
        <taxon>Metazoa</taxon>
        <taxon>Ecdysozoa</taxon>
        <taxon>Nematoda</taxon>
        <taxon>Chromadorea</taxon>
        <taxon>Rhabditida</taxon>
        <taxon>Rhabditina</taxon>
        <taxon>Diplogasteromorpha</taxon>
        <taxon>Diplogasteroidea</taxon>
        <taxon>Neodiplogasteridae</taxon>
        <taxon>Pristionchus</taxon>
    </lineage>
</organism>
<dbReference type="EMBL" id="BTSY01000002">
    <property type="protein sequence ID" value="GMT16052.1"/>
    <property type="molecule type" value="Genomic_DNA"/>
</dbReference>
<keyword evidence="3" id="KW-1185">Reference proteome</keyword>
<reference evidence="2" key="1">
    <citation type="submission" date="2023-10" db="EMBL/GenBank/DDBJ databases">
        <title>Genome assembly of Pristionchus species.</title>
        <authorList>
            <person name="Yoshida K."/>
            <person name="Sommer R.J."/>
        </authorList>
    </citation>
    <scope>NUCLEOTIDE SEQUENCE</scope>
    <source>
        <strain evidence="2">RS5133</strain>
    </source>
</reference>
<proteinExistence type="predicted"/>
<protein>
    <submittedName>
        <fullName evidence="2">Uncharacterized protein</fullName>
    </submittedName>
</protein>
<evidence type="ECO:0000313" key="3">
    <source>
        <dbReference type="Proteomes" id="UP001432322"/>
    </source>
</evidence>
<comment type="caution">
    <text evidence="2">The sequence shown here is derived from an EMBL/GenBank/DDBJ whole genome shotgun (WGS) entry which is preliminary data.</text>
</comment>
<dbReference type="AlphaFoldDB" id="A0AAV5VBB7"/>
<dbReference type="Proteomes" id="UP001432322">
    <property type="component" value="Unassembled WGS sequence"/>
</dbReference>
<name>A0AAV5VBB7_9BILA</name>
<feature type="compositionally biased region" description="Basic and acidic residues" evidence="1">
    <location>
        <begin position="77"/>
        <end position="129"/>
    </location>
</feature>
<sequence>NYGSRESEEVRRLRLQREEMQRAHEAEMKMMKEQMEAIKRSSELQRLEANRQLRGDMNEMKRQDQQRTQQLQYTIDANRREAEDRRRSQEAREATDRAARDRKWREQQEMMRRREEKEREQRERERRAENLKWDERNRAADLEYQTMREGHDREMSRIREDRDNKLREMVEESDRQRLLNEERVREEREKIGRAHQEYYERWNSMMREMLILMRERMWSQQIEKKWATRLAGLRDAHTPVRHSFNNLRYELENLTRTGILSAFDRSEIEVRVTLLIDQLNVLIDIMANEVEDMRRMVIEHPEAKFLVDIEQSSDEIRRAAVQMLRCVDDIERHLKCEFERPLSGDLWRNCERSFEELERNVERIPTTAGLRMKYQPN</sequence>
<accession>A0AAV5VBB7</accession>
<evidence type="ECO:0000313" key="2">
    <source>
        <dbReference type="EMBL" id="GMT16052.1"/>
    </source>
</evidence>
<feature type="compositionally biased region" description="Basic and acidic residues" evidence="1">
    <location>
        <begin position="1"/>
        <end position="65"/>
    </location>
</feature>
<feature type="region of interest" description="Disordered" evidence="1">
    <location>
        <begin position="1"/>
        <end position="129"/>
    </location>
</feature>
<gene>
    <name evidence="2" type="ORF">PFISCL1PPCAC_7349</name>
</gene>
<evidence type="ECO:0000256" key="1">
    <source>
        <dbReference type="SAM" id="MobiDB-lite"/>
    </source>
</evidence>